<keyword evidence="7 9" id="KW-0472">Membrane</keyword>
<reference evidence="14" key="2">
    <citation type="submission" date="2010-04" db="EMBL/GenBank/DDBJ databases">
        <authorList>
            <person name="Buell R."/>
            <person name="Hamilton J."/>
            <person name="Hostetler J."/>
        </authorList>
    </citation>
    <scope>NUCLEOTIDE SEQUENCE [LARGE SCALE GENOMIC DNA]</scope>
    <source>
        <strain evidence="14">DAOM:BR144</strain>
    </source>
</reference>
<dbReference type="GO" id="GO:0008374">
    <property type="term" value="F:O-acyltransferase activity"/>
    <property type="evidence" value="ECO:0007669"/>
    <property type="project" value="InterPro"/>
</dbReference>
<dbReference type="OMA" id="SCMIEDV"/>
<dbReference type="InParanoid" id="K3WYM7"/>
<dbReference type="HOGENOM" id="CLU_018190_2_0_1"/>
<evidence type="ECO:0000256" key="6">
    <source>
        <dbReference type="ARBA" id="ARBA00022989"/>
    </source>
</evidence>
<keyword evidence="3 9" id="KW-0808">Transferase</keyword>
<comment type="similarity">
    <text evidence="2 9">Belongs to the membrane-bound acyltransferase family. Sterol o-acyltransferase subfamily.</text>
</comment>
<evidence type="ECO:0000256" key="3">
    <source>
        <dbReference type="ARBA" id="ARBA00022679"/>
    </source>
</evidence>
<evidence type="ECO:0000256" key="11">
    <source>
        <dbReference type="SAM" id="MobiDB-lite"/>
    </source>
</evidence>
<dbReference type="Pfam" id="PF03062">
    <property type="entry name" value="MBOAT"/>
    <property type="match status" value="1"/>
</dbReference>
<feature type="active site" evidence="10">
    <location>
        <position position="381"/>
    </location>
</feature>
<keyword evidence="5 9" id="KW-0256">Endoplasmic reticulum</keyword>
<dbReference type="EnsemblProtists" id="PYU1_T010076">
    <property type="protein sequence ID" value="PYU1_T010076"/>
    <property type="gene ID" value="PYU1_G010056"/>
</dbReference>
<feature type="transmembrane region" description="Helical" evidence="12">
    <location>
        <begin position="121"/>
        <end position="142"/>
    </location>
</feature>
<feature type="transmembrane region" description="Helical" evidence="12">
    <location>
        <begin position="154"/>
        <end position="177"/>
    </location>
</feature>
<feature type="transmembrane region" description="Helical" evidence="12">
    <location>
        <begin position="254"/>
        <end position="273"/>
    </location>
</feature>
<accession>K3WYM7</accession>
<evidence type="ECO:0000256" key="12">
    <source>
        <dbReference type="SAM" id="Phobius"/>
    </source>
</evidence>
<evidence type="ECO:0000313" key="13">
    <source>
        <dbReference type="EnsemblProtists" id="PYU1_T010076"/>
    </source>
</evidence>
<keyword evidence="14" id="KW-1185">Reference proteome</keyword>
<feature type="transmembrane region" description="Helical" evidence="12">
    <location>
        <begin position="418"/>
        <end position="437"/>
    </location>
</feature>
<feature type="transmembrane region" description="Helical" evidence="12">
    <location>
        <begin position="449"/>
        <end position="472"/>
    </location>
</feature>
<reference evidence="13" key="3">
    <citation type="submission" date="2015-02" db="UniProtKB">
        <authorList>
            <consortium name="EnsemblProtists"/>
        </authorList>
    </citation>
    <scope>IDENTIFICATION</scope>
    <source>
        <strain evidence="13">DAOM BR144</strain>
    </source>
</reference>
<keyword evidence="8 9" id="KW-0012">Acyltransferase</keyword>
<feature type="transmembrane region" description="Helical" evidence="12">
    <location>
        <begin position="285"/>
        <end position="307"/>
    </location>
</feature>
<comment type="subcellular location">
    <subcellularLocation>
        <location evidence="1 9">Endoplasmic reticulum membrane</location>
        <topology evidence="1 9">Multi-pass membrane protein</topology>
    </subcellularLocation>
</comment>
<dbReference type="PANTHER" id="PTHR10408">
    <property type="entry name" value="STEROL O-ACYLTRANSFERASE"/>
    <property type="match status" value="1"/>
</dbReference>
<dbReference type="GO" id="GO:0005789">
    <property type="term" value="C:endoplasmic reticulum membrane"/>
    <property type="evidence" value="ECO:0007669"/>
    <property type="project" value="UniProtKB-SubCell"/>
</dbReference>
<evidence type="ECO:0000256" key="5">
    <source>
        <dbReference type="ARBA" id="ARBA00022824"/>
    </source>
</evidence>
<feature type="transmembrane region" description="Helical" evidence="12">
    <location>
        <begin position="394"/>
        <end position="411"/>
    </location>
</feature>
<dbReference type="VEuPathDB" id="FungiDB:PYU1_G010056"/>
<sequence>MSKKAQQKTAQAQRSERHRSRSTDKPADNEATDSETQLSESLSPPRPRYVRAVKKFTNIVSPMDPADRRSGIHMSEFRGMYNLAMIAGALYTMTTSLSNLLSRGDLYDAKLLLSVFYSWHFLEVLVTFACQTLYSYTALIPVYMAGTQWFSGRLVINIAHHFLQSVLFVFTGVFIIYRDWNTIHAVSAFVECLVLLMKMHSYIRTKLELARNEETVPTANVRDFTLYLFYPTLVYEPKFPRTEKIRWGYVAEKFIANALAMSMLYIIVTDQVMPRLEDSALANPVLVVINLLLPFLGCYLMIWFIIFECICNGFAELTYLADRDFYGDWWNSTTFDEFARKWNKPVHEFLLRHVYLESLETYKLSRHTATMLTFFVSAALHECVFVIVFRTVKMYFFVLQMLQLVIIMYGRGMKGTRVGNYFFWFGMILGPPLQAVIYCREYHGGEPIFMNLMVPIMAAGFGSGVVGSVMYMRAHSKKQKAQ</sequence>
<evidence type="ECO:0000256" key="4">
    <source>
        <dbReference type="ARBA" id="ARBA00022692"/>
    </source>
</evidence>
<feature type="region of interest" description="Disordered" evidence="11">
    <location>
        <begin position="1"/>
        <end position="44"/>
    </location>
</feature>
<organism evidence="13 14">
    <name type="scientific">Globisporangium ultimum (strain ATCC 200006 / CBS 805.95 / DAOM BR144)</name>
    <name type="common">Pythium ultimum</name>
    <dbReference type="NCBI Taxonomy" id="431595"/>
    <lineage>
        <taxon>Eukaryota</taxon>
        <taxon>Sar</taxon>
        <taxon>Stramenopiles</taxon>
        <taxon>Oomycota</taxon>
        <taxon>Peronosporomycetes</taxon>
        <taxon>Pythiales</taxon>
        <taxon>Pythiaceae</taxon>
        <taxon>Globisporangium</taxon>
    </lineage>
</organism>
<dbReference type="InterPro" id="IPR014371">
    <property type="entry name" value="Oat_ACAT_DAG_ARE"/>
</dbReference>
<proteinExistence type="inferred from homology"/>
<dbReference type="InterPro" id="IPR004299">
    <property type="entry name" value="MBOAT_fam"/>
</dbReference>
<evidence type="ECO:0000256" key="7">
    <source>
        <dbReference type="ARBA" id="ARBA00023136"/>
    </source>
</evidence>
<evidence type="ECO:0000256" key="10">
    <source>
        <dbReference type="PIRSR" id="PIRSR000439-1"/>
    </source>
</evidence>
<evidence type="ECO:0000256" key="1">
    <source>
        <dbReference type="ARBA" id="ARBA00004477"/>
    </source>
</evidence>
<name>K3WYM7_GLOUD</name>
<dbReference type="Proteomes" id="UP000019132">
    <property type="component" value="Unassembled WGS sequence"/>
</dbReference>
<evidence type="ECO:0000256" key="9">
    <source>
        <dbReference type="PIRNR" id="PIRNR000439"/>
    </source>
</evidence>
<dbReference type="eggNOG" id="KOG0380">
    <property type="taxonomic scope" value="Eukaryota"/>
</dbReference>
<reference evidence="14" key="1">
    <citation type="journal article" date="2010" name="Genome Biol.">
        <title>Genome sequence of the necrotrophic plant pathogen Pythium ultimum reveals original pathogenicity mechanisms and effector repertoire.</title>
        <authorList>
            <person name="Levesque C.A."/>
            <person name="Brouwer H."/>
            <person name="Cano L."/>
            <person name="Hamilton J.P."/>
            <person name="Holt C."/>
            <person name="Huitema E."/>
            <person name="Raffaele S."/>
            <person name="Robideau G.P."/>
            <person name="Thines M."/>
            <person name="Win J."/>
            <person name="Zerillo M.M."/>
            <person name="Beakes G.W."/>
            <person name="Boore J.L."/>
            <person name="Busam D."/>
            <person name="Dumas B."/>
            <person name="Ferriera S."/>
            <person name="Fuerstenberg S.I."/>
            <person name="Gachon C.M."/>
            <person name="Gaulin E."/>
            <person name="Govers F."/>
            <person name="Grenville-Briggs L."/>
            <person name="Horner N."/>
            <person name="Hostetler J."/>
            <person name="Jiang R.H."/>
            <person name="Johnson J."/>
            <person name="Krajaejun T."/>
            <person name="Lin H."/>
            <person name="Meijer H.J."/>
            <person name="Moore B."/>
            <person name="Morris P."/>
            <person name="Phuntmart V."/>
            <person name="Puiu D."/>
            <person name="Shetty J."/>
            <person name="Stajich J.E."/>
            <person name="Tripathy S."/>
            <person name="Wawra S."/>
            <person name="van West P."/>
            <person name="Whitty B.R."/>
            <person name="Coutinho P.M."/>
            <person name="Henrissat B."/>
            <person name="Martin F."/>
            <person name="Thomas P.D."/>
            <person name="Tyler B.M."/>
            <person name="De Vries R.P."/>
            <person name="Kamoun S."/>
            <person name="Yandell M."/>
            <person name="Tisserat N."/>
            <person name="Buell C.R."/>
        </authorList>
    </citation>
    <scope>NUCLEOTIDE SEQUENCE</scope>
    <source>
        <strain evidence="14">DAOM:BR144</strain>
    </source>
</reference>
<evidence type="ECO:0000313" key="14">
    <source>
        <dbReference type="Proteomes" id="UP000019132"/>
    </source>
</evidence>
<evidence type="ECO:0000256" key="8">
    <source>
        <dbReference type="ARBA" id="ARBA00023315"/>
    </source>
</evidence>
<evidence type="ECO:0000256" key="2">
    <source>
        <dbReference type="ARBA" id="ARBA00009010"/>
    </source>
</evidence>
<feature type="transmembrane region" description="Helical" evidence="12">
    <location>
        <begin position="79"/>
        <end position="101"/>
    </location>
</feature>
<keyword evidence="6 12" id="KW-1133">Transmembrane helix</keyword>
<keyword evidence="4 12" id="KW-0812">Transmembrane</keyword>
<dbReference type="PIRSF" id="PIRSF000439">
    <property type="entry name" value="Oat_ACAT_DAG_ARE"/>
    <property type="match status" value="1"/>
</dbReference>
<dbReference type="PANTHER" id="PTHR10408:SF9">
    <property type="entry name" value="STEROL O-ACYLTRANSFERASE 2-RELATED"/>
    <property type="match status" value="1"/>
</dbReference>
<dbReference type="AlphaFoldDB" id="K3WYM7"/>
<protein>
    <recommendedName>
        <fullName evidence="9">O-acyltransferase</fullName>
    </recommendedName>
</protein>
<dbReference type="EMBL" id="GL376623">
    <property type="status" value="NOT_ANNOTATED_CDS"/>
    <property type="molecule type" value="Genomic_DNA"/>
</dbReference>
<feature type="transmembrane region" description="Helical" evidence="12">
    <location>
        <begin position="369"/>
        <end position="388"/>
    </location>
</feature>
<feature type="transmembrane region" description="Helical" evidence="12">
    <location>
        <begin position="183"/>
        <end position="203"/>
    </location>
</feature>
<dbReference type="STRING" id="431595.K3WYM7"/>